<dbReference type="KEGG" id="vg:23463355"/>
<feature type="region of interest" description="Disordered" evidence="1">
    <location>
        <begin position="42"/>
        <end position="63"/>
    </location>
</feature>
<proteinExistence type="predicted"/>
<sequence>MKSALAPSKKVAASTWTVAMASFLSGARDPNKKRLLMGEMPHNTKRGNDHGNWQGTGQKKSVGLPPRQKFAAAVCPCKTGPKDNQDGRRLSSQLFCDWMCKEFDFLAFFLFLAVGRRANRVRSAACRRPCACARQEKTMRRGRKSSSYSSDGGRAAT</sequence>
<accession>A0A0B5IZR6</accession>
<dbReference type="EMBL" id="KP136319">
    <property type="protein sequence ID" value="AJF98438.1"/>
    <property type="molecule type" value="Genomic_DNA"/>
</dbReference>
<organism evidence="2 3">
    <name type="scientific">Pandoravirus inopinatum</name>
    <dbReference type="NCBI Taxonomy" id="1605721"/>
    <lineage>
        <taxon>Viruses</taxon>
        <taxon>Pandoravirus</taxon>
    </lineage>
</organism>
<protein>
    <submittedName>
        <fullName evidence="2">Uncharacterized protein</fullName>
    </submittedName>
</protein>
<reference evidence="2 3" key="1">
    <citation type="journal article" date="2015" name="Parasitol. Res.">
        <title>Viruses in close associations with free-living amoebae.</title>
        <authorList>
            <person name="Scheid P."/>
        </authorList>
    </citation>
    <scope>NUCLEOTIDE SEQUENCE [LARGE SCALE GENOMIC DNA]</scope>
    <source>
        <strain evidence="2">KlaHel</strain>
    </source>
</reference>
<dbReference type="RefSeq" id="YP_009120673.1">
    <property type="nucleotide sequence ID" value="NC_026440.1"/>
</dbReference>
<evidence type="ECO:0000313" key="2">
    <source>
        <dbReference type="EMBL" id="AJF98438.1"/>
    </source>
</evidence>
<feature type="region of interest" description="Disordered" evidence="1">
    <location>
        <begin position="137"/>
        <end position="157"/>
    </location>
</feature>
<dbReference type="GeneID" id="23463355"/>
<evidence type="ECO:0000313" key="3">
    <source>
        <dbReference type="Proteomes" id="UP000202511"/>
    </source>
</evidence>
<name>A0A0B5IZR6_9VIRU</name>
<dbReference type="Proteomes" id="UP000202511">
    <property type="component" value="Segment"/>
</dbReference>
<evidence type="ECO:0000256" key="1">
    <source>
        <dbReference type="SAM" id="MobiDB-lite"/>
    </source>
</evidence>